<proteinExistence type="predicted"/>
<evidence type="ECO:0000313" key="2">
    <source>
        <dbReference type="EMBL" id="QRC93881.1"/>
    </source>
</evidence>
<sequence length="369" mass="42162">MFVPRALRLKGVRETKPKPSKPPPEVTQRRQDEALVDAMQGISTNSPTPQEEQIEPKATPRGGPKFTVKAVTPEYLSQLVVGMELIFSDYAHQEEVRADWLQQRYRTVDEGEYFIHLTGILEHPNISSLKPQATHGLLQQALREHPSKILELSSNGYHIRRIPSSYPPKFLPHNSFEQVNDDGLSFWDQRTIYVEPHLRDLCKTPARVAHWLREHGQLKQKWLPIQAVYTLHNSCAFIVLSGNITHADVWSKWRAAEKPDNWKILTKVEHSKRTAEYVALLEKQNPRSKGKHQLDDPVLPAIAKPAVLALNVEVVPAYSENIERPKNKRKRNRKKGDKTDAQVGEVETNNTTVAADEAQNDEPRPKRRA</sequence>
<name>A0A7U2EVH2_PHANO</name>
<protein>
    <submittedName>
        <fullName evidence="2">Uncharacterized protein</fullName>
    </submittedName>
</protein>
<dbReference type="Proteomes" id="UP000663193">
    <property type="component" value="Chromosome 4"/>
</dbReference>
<keyword evidence="3" id="KW-1185">Reference proteome</keyword>
<reference evidence="3" key="1">
    <citation type="journal article" date="2021" name="BMC Genomics">
        <title>Chromosome-level genome assembly and manually-curated proteome of model necrotroph Parastagonospora nodorum Sn15 reveals a genome-wide trove of candidate effector homologs, and redundancy of virulence-related functions within an accessory chromosome.</title>
        <authorList>
            <person name="Bertazzoni S."/>
            <person name="Jones D.A.B."/>
            <person name="Phan H.T."/>
            <person name="Tan K.-C."/>
            <person name="Hane J.K."/>
        </authorList>
    </citation>
    <scope>NUCLEOTIDE SEQUENCE [LARGE SCALE GENOMIC DNA]</scope>
    <source>
        <strain evidence="3">SN15 / ATCC MYA-4574 / FGSC 10173)</strain>
    </source>
</reference>
<accession>A0A7U2EVH2</accession>
<dbReference type="VEuPathDB" id="FungiDB:JI435_156160"/>
<evidence type="ECO:0000313" key="3">
    <source>
        <dbReference type="Proteomes" id="UP000663193"/>
    </source>
</evidence>
<gene>
    <name evidence="2" type="ORF">JI435_156160</name>
</gene>
<feature type="compositionally biased region" description="Basic residues" evidence="1">
    <location>
        <begin position="326"/>
        <end position="336"/>
    </location>
</feature>
<organism evidence="2 3">
    <name type="scientific">Phaeosphaeria nodorum (strain SN15 / ATCC MYA-4574 / FGSC 10173)</name>
    <name type="common">Glume blotch fungus</name>
    <name type="synonym">Parastagonospora nodorum</name>
    <dbReference type="NCBI Taxonomy" id="321614"/>
    <lineage>
        <taxon>Eukaryota</taxon>
        <taxon>Fungi</taxon>
        <taxon>Dikarya</taxon>
        <taxon>Ascomycota</taxon>
        <taxon>Pezizomycotina</taxon>
        <taxon>Dothideomycetes</taxon>
        <taxon>Pleosporomycetidae</taxon>
        <taxon>Pleosporales</taxon>
        <taxon>Pleosporineae</taxon>
        <taxon>Phaeosphaeriaceae</taxon>
        <taxon>Parastagonospora</taxon>
    </lineage>
</organism>
<dbReference type="OrthoDB" id="439993at2759"/>
<feature type="region of interest" description="Disordered" evidence="1">
    <location>
        <begin position="323"/>
        <end position="369"/>
    </location>
</feature>
<evidence type="ECO:0000256" key="1">
    <source>
        <dbReference type="SAM" id="MobiDB-lite"/>
    </source>
</evidence>
<feature type="compositionally biased region" description="Polar residues" evidence="1">
    <location>
        <begin position="41"/>
        <end position="51"/>
    </location>
</feature>
<dbReference type="OMA" id="KWLPIQA"/>
<dbReference type="EMBL" id="CP069026">
    <property type="protein sequence ID" value="QRC93881.1"/>
    <property type="molecule type" value="Genomic_DNA"/>
</dbReference>
<feature type="region of interest" description="Disordered" evidence="1">
    <location>
        <begin position="1"/>
        <end position="66"/>
    </location>
</feature>
<dbReference type="AlphaFoldDB" id="A0A7U2EVH2"/>